<keyword evidence="3 6" id="KW-0812">Transmembrane</keyword>
<evidence type="ECO:0000256" key="1">
    <source>
        <dbReference type="ARBA" id="ARBA00004651"/>
    </source>
</evidence>
<evidence type="ECO:0000256" key="4">
    <source>
        <dbReference type="ARBA" id="ARBA00022989"/>
    </source>
</evidence>
<feature type="transmembrane region" description="Helical" evidence="6">
    <location>
        <begin position="89"/>
        <end position="107"/>
    </location>
</feature>
<dbReference type="Pfam" id="PF02653">
    <property type="entry name" value="BPD_transp_2"/>
    <property type="match status" value="1"/>
</dbReference>
<evidence type="ECO:0000256" key="6">
    <source>
        <dbReference type="SAM" id="Phobius"/>
    </source>
</evidence>
<comment type="caution">
    <text evidence="7">The sequence shown here is derived from an EMBL/GenBank/DDBJ whole genome shotgun (WGS) entry which is preliminary data.</text>
</comment>
<evidence type="ECO:0000313" key="7">
    <source>
        <dbReference type="EMBL" id="GAS95299.1"/>
    </source>
</evidence>
<name>A0A124E207_MYCCR</name>
<reference evidence="8" key="2">
    <citation type="submission" date="2016-02" db="EMBL/GenBank/DDBJ databases">
        <title>Draft genome sequence of five rapidly growing Mycobacterium species.</title>
        <authorList>
            <person name="Katahira K."/>
            <person name="Gotou Y."/>
            <person name="Iida K."/>
            <person name="Ogura Y."/>
            <person name="Hayashi T."/>
        </authorList>
    </citation>
    <scope>NUCLEOTIDE SEQUENCE [LARGE SCALE GENOMIC DNA]</scope>
    <source>
        <strain evidence="8">JCM15298</strain>
    </source>
</reference>
<dbReference type="EMBL" id="BCSY01000036">
    <property type="protein sequence ID" value="GAS95299.1"/>
    <property type="molecule type" value="Genomic_DNA"/>
</dbReference>
<proteinExistence type="predicted"/>
<feature type="transmembrane region" description="Helical" evidence="6">
    <location>
        <begin position="262"/>
        <end position="295"/>
    </location>
</feature>
<dbReference type="RefSeq" id="WP_062656464.1">
    <property type="nucleotide sequence ID" value="NZ_BCSY01000036.1"/>
</dbReference>
<evidence type="ECO:0000256" key="2">
    <source>
        <dbReference type="ARBA" id="ARBA00022475"/>
    </source>
</evidence>
<dbReference type="GO" id="GO:0022857">
    <property type="term" value="F:transmembrane transporter activity"/>
    <property type="evidence" value="ECO:0007669"/>
    <property type="project" value="InterPro"/>
</dbReference>
<organism evidence="7 8">
    <name type="scientific">Mycolicibacterium canariasense</name>
    <name type="common">Mycobacterium canariasense</name>
    <dbReference type="NCBI Taxonomy" id="228230"/>
    <lineage>
        <taxon>Bacteria</taxon>
        <taxon>Bacillati</taxon>
        <taxon>Actinomycetota</taxon>
        <taxon>Actinomycetes</taxon>
        <taxon>Mycobacteriales</taxon>
        <taxon>Mycobacteriaceae</taxon>
        <taxon>Mycolicibacterium</taxon>
    </lineage>
</organism>
<dbReference type="GO" id="GO:0005886">
    <property type="term" value="C:plasma membrane"/>
    <property type="evidence" value="ECO:0007669"/>
    <property type="project" value="UniProtKB-SubCell"/>
</dbReference>
<keyword evidence="7" id="KW-0762">Sugar transport</keyword>
<dbReference type="InterPro" id="IPR001851">
    <property type="entry name" value="ABC_transp_permease"/>
</dbReference>
<sequence length="335" mass="34507">MTELMNRPTSPGPVTAPAGRAPRRNLIMRFNLLFIFIALFVVASVSAPQFLTSQNMANLLQQSSLTGIVAVGMTVVILTSGIDLSVGSVAALSGMLVALLIGMGVPWPVAMTLAIAAGLVLGGVMGGLSAYLALPAFMVTLAGMQSIRGLTYLTTNGTPTTAEIPMGLRFLGAGSIAGIPVVGVIFVATTVVVGFMLRRTTFGEHIYAVGSNPQAARLSGLPVQRITTTAYVICSGLAALTGVLLTARLTIGQPTANTGLELDAIAAVVLGGTSLFGGKGGVLGTFIAVLLLSVLRNLFNLLGLSSFFQMLVTGLILIAALIMNYLLDRQSKRAA</sequence>
<comment type="subcellular location">
    <subcellularLocation>
        <location evidence="1">Cell membrane</location>
        <topology evidence="1">Multi-pass membrane protein</topology>
    </subcellularLocation>
</comment>
<dbReference type="PANTHER" id="PTHR32196">
    <property type="entry name" value="ABC TRANSPORTER PERMEASE PROTEIN YPHD-RELATED-RELATED"/>
    <property type="match status" value="1"/>
</dbReference>
<keyword evidence="2" id="KW-1003">Cell membrane</keyword>
<dbReference type="Proteomes" id="UP000069443">
    <property type="component" value="Unassembled WGS sequence"/>
</dbReference>
<dbReference type="PANTHER" id="PTHR32196:SF63">
    <property type="entry name" value="INNER MEMBRANE ABC TRANSPORTER PERMEASE PROTEIN YJFF"/>
    <property type="match status" value="1"/>
</dbReference>
<keyword evidence="4 6" id="KW-1133">Transmembrane helix</keyword>
<gene>
    <name evidence="7" type="ORF">RMCC_2265</name>
</gene>
<feature type="transmembrane region" description="Helical" evidence="6">
    <location>
        <begin position="307"/>
        <end position="327"/>
    </location>
</feature>
<reference evidence="8" key="1">
    <citation type="journal article" date="2016" name="Genome Announc.">
        <title>Draft Genome Sequences of Five Rapidly Growing Mycobacterium Species, M. thermoresistibile, M. fortuitum subsp. acetamidolyticum, M. canariasense, M. brisbanense, and M. novocastrense.</title>
        <authorList>
            <person name="Katahira K."/>
            <person name="Ogura Y."/>
            <person name="Gotoh Y."/>
            <person name="Hayashi T."/>
        </authorList>
    </citation>
    <scope>NUCLEOTIDE SEQUENCE [LARGE SCALE GENOMIC DNA]</scope>
    <source>
        <strain evidence="8">JCM15298</strain>
    </source>
</reference>
<dbReference type="CDD" id="cd06579">
    <property type="entry name" value="TM_PBP1_transp_AraH_like"/>
    <property type="match status" value="1"/>
</dbReference>
<keyword evidence="8" id="KW-1185">Reference proteome</keyword>
<keyword evidence="7" id="KW-0813">Transport</keyword>
<feature type="transmembrane region" description="Helical" evidence="6">
    <location>
        <begin position="176"/>
        <end position="197"/>
    </location>
</feature>
<accession>A0A124E207</accession>
<feature type="transmembrane region" description="Helical" evidence="6">
    <location>
        <begin position="30"/>
        <end position="51"/>
    </location>
</feature>
<evidence type="ECO:0000256" key="3">
    <source>
        <dbReference type="ARBA" id="ARBA00022692"/>
    </source>
</evidence>
<evidence type="ECO:0000256" key="5">
    <source>
        <dbReference type="ARBA" id="ARBA00023136"/>
    </source>
</evidence>
<feature type="transmembrane region" description="Helical" evidence="6">
    <location>
        <begin position="230"/>
        <end position="250"/>
    </location>
</feature>
<keyword evidence="5 6" id="KW-0472">Membrane</keyword>
<dbReference type="AlphaFoldDB" id="A0A124E207"/>
<feature type="transmembrane region" description="Helical" evidence="6">
    <location>
        <begin position="63"/>
        <end position="82"/>
    </location>
</feature>
<evidence type="ECO:0000313" key="8">
    <source>
        <dbReference type="Proteomes" id="UP000069443"/>
    </source>
</evidence>
<protein>
    <submittedName>
        <fullName evidence="7">ABC-type sugar transporter, permease protein</fullName>
    </submittedName>
</protein>
<dbReference type="STRING" id="228230.RMCC_2265"/>